<feature type="transmembrane region" description="Helical" evidence="1">
    <location>
        <begin position="44"/>
        <end position="63"/>
    </location>
</feature>
<dbReference type="Pfam" id="PF19851">
    <property type="entry name" value="DUF6326"/>
    <property type="match status" value="1"/>
</dbReference>
<feature type="transmembrane region" description="Helical" evidence="1">
    <location>
        <begin position="75"/>
        <end position="92"/>
    </location>
</feature>
<gene>
    <name evidence="2" type="ORF">HNR50_001520</name>
</gene>
<evidence type="ECO:0000313" key="2">
    <source>
        <dbReference type="EMBL" id="MBB6479862.1"/>
    </source>
</evidence>
<dbReference type="RefSeq" id="WP_184745469.1">
    <property type="nucleotide sequence ID" value="NZ_JACHGJ010000002.1"/>
</dbReference>
<comment type="caution">
    <text evidence="2">The sequence shown here is derived from an EMBL/GenBank/DDBJ whole genome shotgun (WGS) entry which is preliminary data.</text>
</comment>
<evidence type="ECO:0000313" key="3">
    <source>
        <dbReference type="Proteomes" id="UP000587760"/>
    </source>
</evidence>
<feature type="transmembrane region" description="Helical" evidence="1">
    <location>
        <begin position="12"/>
        <end position="32"/>
    </location>
</feature>
<name>A0A841RBT1_9SPIO</name>
<keyword evidence="1" id="KW-0812">Transmembrane</keyword>
<dbReference type="EMBL" id="JACHGJ010000002">
    <property type="protein sequence ID" value="MBB6479862.1"/>
    <property type="molecule type" value="Genomic_DNA"/>
</dbReference>
<keyword evidence="1" id="KW-1133">Transmembrane helix</keyword>
<sequence length="125" mass="13889">MKQNVPVIQSTLWIVLMINMIFIDIYSIIVILSGGGNMDIPGDAGVFMAIAVFMTNVPTVMIFLSRVLPFRPSKIMHYITIVFTGLYIIGLGDSSPHYIAGAAVELITLVILFIITLKWKESNRN</sequence>
<dbReference type="AlphaFoldDB" id="A0A841RBT1"/>
<evidence type="ECO:0000256" key="1">
    <source>
        <dbReference type="SAM" id="Phobius"/>
    </source>
</evidence>
<feature type="transmembrane region" description="Helical" evidence="1">
    <location>
        <begin position="98"/>
        <end position="117"/>
    </location>
</feature>
<keyword evidence="3" id="KW-1185">Reference proteome</keyword>
<dbReference type="InterPro" id="IPR046289">
    <property type="entry name" value="DUF6326"/>
</dbReference>
<keyword evidence="1" id="KW-0472">Membrane</keyword>
<reference evidence="2 3" key="1">
    <citation type="submission" date="2020-08" db="EMBL/GenBank/DDBJ databases">
        <title>Genomic Encyclopedia of Type Strains, Phase IV (KMG-IV): sequencing the most valuable type-strain genomes for metagenomic binning, comparative biology and taxonomic classification.</title>
        <authorList>
            <person name="Goeker M."/>
        </authorList>
    </citation>
    <scope>NUCLEOTIDE SEQUENCE [LARGE SCALE GENOMIC DNA]</scope>
    <source>
        <strain evidence="2 3">DSM 2461</strain>
    </source>
</reference>
<dbReference type="Proteomes" id="UP000587760">
    <property type="component" value="Unassembled WGS sequence"/>
</dbReference>
<accession>A0A841RBT1</accession>
<protein>
    <submittedName>
        <fullName evidence="2">Uncharacterized protein</fullName>
    </submittedName>
</protein>
<organism evidence="2 3">
    <name type="scientific">Spirochaeta isovalerica</name>
    <dbReference type="NCBI Taxonomy" id="150"/>
    <lineage>
        <taxon>Bacteria</taxon>
        <taxon>Pseudomonadati</taxon>
        <taxon>Spirochaetota</taxon>
        <taxon>Spirochaetia</taxon>
        <taxon>Spirochaetales</taxon>
        <taxon>Spirochaetaceae</taxon>
        <taxon>Spirochaeta</taxon>
    </lineage>
</organism>
<proteinExistence type="predicted"/>